<reference evidence="3 4" key="1">
    <citation type="submission" date="2019-01" db="EMBL/GenBank/DDBJ databases">
        <title>Nuclear Genome Assembly of the Microalgal Biofuel strain Nannochloropsis salina CCMP1776.</title>
        <authorList>
            <person name="Hovde B."/>
        </authorList>
    </citation>
    <scope>NUCLEOTIDE SEQUENCE [LARGE SCALE GENOMIC DNA]</scope>
    <source>
        <strain evidence="3 4">CCMP1776</strain>
    </source>
</reference>
<evidence type="ECO:0000256" key="1">
    <source>
        <dbReference type="SAM" id="Coils"/>
    </source>
</evidence>
<dbReference type="OrthoDB" id="10052321at2759"/>
<gene>
    <name evidence="3" type="ORF">NSK_008417</name>
</gene>
<evidence type="ECO:0000313" key="4">
    <source>
        <dbReference type="Proteomes" id="UP000355283"/>
    </source>
</evidence>
<dbReference type="Proteomes" id="UP000355283">
    <property type="component" value="Unassembled WGS sequence"/>
</dbReference>
<feature type="region of interest" description="Disordered" evidence="2">
    <location>
        <begin position="162"/>
        <end position="196"/>
    </location>
</feature>
<dbReference type="EMBL" id="SDOX01000175">
    <property type="protein sequence ID" value="TFJ80274.1"/>
    <property type="molecule type" value="Genomic_DNA"/>
</dbReference>
<keyword evidence="1" id="KW-0175">Coiled coil</keyword>
<dbReference type="AlphaFoldDB" id="A0A4D9CP36"/>
<feature type="coiled-coil region" evidence="1">
    <location>
        <begin position="260"/>
        <end position="287"/>
    </location>
</feature>
<organism evidence="3 4">
    <name type="scientific">Nannochloropsis salina CCMP1776</name>
    <dbReference type="NCBI Taxonomy" id="1027361"/>
    <lineage>
        <taxon>Eukaryota</taxon>
        <taxon>Sar</taxon>
        <taxon>Stramenopiles</taxon>
        <taxon>Ochrophyta</taxon>
        <taxon>Eustigmatophyceae</taxon>
        <taxon>Eustigmatales</taxon>
        <taxon>Monodopsidaceae</taxon>
        <taxon>Microchloropsis</taxon>
        <taxon>Microchloropsis salina</taxon>
    </lineage>
</organism>
<name>A0A4D9CP36_9STRA</name>
<accession>A0A4D9CP36</accession>
<comment type="caution">
    <text evidence="3">The sequence shown here is derived from an EMBL/GenBank/DDBJ whole genome shotgun (WGS) entry which is preliminary data.</text>
</comment>
<keyword evidence="4" id="KW-1185">Reference proteome</keyword>
<evidence type="ECO:0000256" key="2">
    <source>
        <dbReference type="SAM" id="MobiDB-lite"/>
    </source>
</evidence>
<evidence type="ECO:0000313" key="3">
    <source>
        <dbReference type="EMBL" id="TFJ80274.1"/>
    </source>
</evidence>
<feature type="compositionally biased region" description="Basic and acidic residues" evidence="2">
    <location>
        <begin position="171"/>
        <end position="181"/>
    </location>
</feature>
<feature type="compositionally biased region" description="Low complexity" evidence="2">
    <location>
        <begin position="184"/>
        <end position="196"/>
    </location>
</feature>
<feature type="coiled-coil region" evidence="1">
    <location>
        <begin position="416"/>
        <end position="503"/>
    </location>
</feature>
<feature type="region of interest" description="Disordered" evidence="2">
    <location>
        <begin position="1083"/>
        <end position="1126"/>
    </location>
</feature>
<proteinExistence type="predicted"/>
<sequence>MLRYGLVRKVGAASAAWVQRCSVGEWATLRRGLRTGRAFHRHSASIYSSGVIEKARIPRTMIARGFKYHETGWWEDHDSGGVTEAEPVEGNPEVYRSLLAYVSDARKEEIYRLHQLEPDIFDAEVLSYLFNLSRTRVAAIIQLKAAEVKRRLQGTLYTEEDDIFDGAPKSSPDKDTAERGKPGVGKSSGPSDPCDLLLLDEESGSETLEDLCRPPGWDPEDKEALFLQAALRQVQHVARLGLTGEEAAAALKPFKEKIDSASLEELLTKLEEQMEKIARRTEEEMYETVHPYEEKGLDQVPDPFNGFRILKRREQAVMEDPDFLQYHAWMGLELERLELLLAHLQLQYQGGGVKGRHPATPYQRKELEHATRLYEERRRECAGMFARLRSVHDARLGHELKGKAEGKEEEQDETGEKELERLVAEETSLLDDVRKRLAPRIVEMEELEEARARVLREIQSLAAIRRRGLLVRGLKADDASERKEKLTEYMEMLLAEAQAAVREEEEESAVSAEDVQWEALQQHRRILRQDSVGQALYKEFGAEVAHAALEQEVVDAILGAREEIVSARPASETPSSRQQQDALKVVMATESESKEREAAMQNYVRSLWGGIRWHSSASDALEATASVSLQAFTRFVGDVHESSGLRGRVDPMEVAAELQGVLANFSSAVSALLSDMVSLAQEGEEGNVSRLAHKEIRAVERGYQENVARELAALKEARVAALKASRGGGAKGGENEALRRYLVLAAVSSRLDAFDRVNQAVLSNLLPQVMRAFRGKQETVAAAYTLLVEEMYGGKAIGATGVSEVAGLARRTEGWVESTLVKILKGSWDEVEKGEIMAQVDVGALASRLLTQDCFYAGIRSSPGLKVLREELLHAASNVDTADVKAVESDFGLSVDTDEVRTMVAGALEKPLKQHIEANIAMADALRRKDAPIRDRARAAKALLDHLRLDLNYQEYAGPVRDRIVEEIEEDLLDTVYDMSDELGMELDPTLVDLKPREHYDIPSLKFRVLNDNEPAVSDRVRDGFIREGPVAEAKGAVNIPVWQPKGDLRDLTEPMDGKGQKGGVQQRRWKFAFKDASVSSAGRGAAKGGTVIRDKTGRLRAASPTEEQGRSWIRRSRKIDLRSDH</sequence>
<protein>
    <submittedName>
        <fullName evidence="3">Uncharacterized protein</fullName>
    </submittedName>
</protein>